<dbReference type="SUPFAM" id="SSF54523">
    <property type="entry name" value="Pili subunits"/>
    <property type="match status" value="1"/>
</dbReference>
<gene>
    <name evidence="1" type="ORF">A3D99_05255</name>
</gene>
<dbReference type="EMBL" id="MHHR01000011">
    <property type="protein sequence ID" value="OGY34712.1"/>
    <property type="molecule type" value="Genomic_DNA"/>
</dbReference>
<protein>
    <recommendedName>
        <fullName evidence="3">General secretion pathway GspH domain-containing protein</fullName>
    </recommendedName>
</protein>
<dbReference type="AlphaFoldDB" id="A0A1G1X3X0"/>
<dbReference type="InterPro" id="IPR045584">
    <property type="entry name" value="Pilin-like"/>
</dbReference>
<reference evidence="1 2" key="1">
    <citation type="journal article" date="2016" name="Nat. Commun.">
        <title>Thousands of microbial genomes shed light on interconnected biogeochemical processes in an aquifer system.</title>
        <authorList>
            <person name="Anantharaman K."/>
            <person name="Brown C.T."/>
            <person name="Hug L.A."/>
            <person name="Sharon I."/>
            <person name="Castelle C.J."/>
            <person name="Probst A.J."/>
            <person name="Thomas B.C."/>
            <person name="Singh A."/>
            <person name="Wilkins M.J."/>
            <person name="Karaoz U."/>
            <person name="Brodie E.L."/>
            <person name="Williams K.H."/>
            <person name="Hubbard S.S."/>
            <person name="Banfield J.F."/>
        </authorList>
    </citation>
    <scope>NUCLEOTIDE SEQUENCE [LARGE SCALE GENOMIC DNA]</scope>
</reference>
<evidence type="ECO:0000313" key="2">
    <source>
        <dbReference type="Proteomes" id="UP000177528"/>
    </source>
</evidence>
<organism evidence="1 2">
    <name type="scientific">Candidatus Andersenbacteria bacterium RIFCSPHIGHO2_12_FULL_45_11</name>
    <dbReference type="NCBI Taxonomy" id="1797281"/>
    <lineage>
        <taxon>Bacteria</taxon>
        <taxon>Candidatus Anderseniibacteriota</taxon>
    </lineage>
</organism>
<dbReference type="Proteomes" id="UP000177528">
    <property type="component" value="Unassembled WGS sequence"/>
</dbReference>
<evidence type="ECO:0008006" key="3">
    <source>
        <dbReference type="Google" id="ProtNLM"/>
    </source>
</evidence>
<accession>A0A1G1X3X0</accession>
<sequence length="189" mass="20454">MGFSLVESLVIISIISILASLSLVALPAARAHQQLISDTELIQSLLLDSKERALNQVRPEGCLRDDSNPESADRAACSDVGIIFEGGKVMQFANIAGGTEEDPDYVYSGDTEHPIVEHQLLTSVVEEEEGGVRQILFRSVPPSVETYKDGAVMEPKDTAHITLKASNGELRKLAVSQFGTLDIVNDYAK</sequence>
<evidence type="ECO:0000313" key="1">
    <source>
        <dbReference type="EMBL" id="OGY34712.1"/>
    </source>
</evidence>
<proteinExistence type="predicted"/>
<name>A0A1G1X3X0_9BACT</name>
<comment type="caution">
    <text evidence="1">The sequence shown here is derived from an EMBL/GenBank/DDBJ whole genome shotgun (WGS) entry which is preliminary data.</text>
</comment>